<name>A0AAV5UFJ9_9BILA</name>
<protein>
    <submittedName>
        <fullName evidence="1">Uncharacterized protein</fullName>
    </submittedName>
</protein>
<keyword evidence="2" id="KW-1185">Reference proteome</keyword>
<dbReference type="AlphaFoldDB" id="A0AAV5UFJ9"/>
<dbReference type="InterPro" id="IPR029034">
    <property type="entry name" value="Cystine-knot_cytokine"/>
</dbReference>
<reference evidence="1" key="1">
    <citation type="submission" date="2023-10" db="EMBL/GenBank/DDBJ databases">
        <title>Genome assembly of Pristionchus species.</title>
        <authorList>
            <person name="Yoshida K."/>
            <person name="Sommer R.J."/>
        </authorList>
    </citation>
    <scope>NUCLEOTIDE SEQUENCE</scope>
    <source>
        <strain evidence="1">RS0144</strain>
    </source>
</reference>
<dbReference type="EMBL" id="BTSX01000006">
    <property type="protein sequence ID" value="GMT05662.1"/>
    <property type="molecule type" value="Genomic_DNA"/>
</dbReference>
<gene>
    <name evidence="1" type="ORF">PENTCL1PPCAC_27836</name>
</gene>
<evidence type="ECO:0000313" key="2">
    <source>
        <dbReference type="Proteomes" id="UP001432027"/>
    </source>
</evidence>
<proteinExistence type="predicted"/>
<organism evidence="1 2">
    <name type="scientific">Pristionchus entomophagus</name>
    <dbReference type="NCBI Taxonomy" id="358040"/>
    <lineage>
        <taxon>Eukaryota</taxon>
        <taxon>Metazoa</taxon>
        <taxon>Ecdysozoa</taxon>
        <taxon>Nematoda</taxon>
        <taxon>Chromadorea</taxon>
        <taxon>Rhabditida</taxon>
        <taxon>Rhabditina</taxon>
        <taxon>Diplogasteromorpha</taxon>
        <taxon>Diplogasteroidea</taxon>
        <taxon>Neodiplogasteridae</taxon>
        <taxon>Pristionchus</taxon>
    </lineage>
</organism>
<dbReference type="PANTHER" id="PTHR33995:SF8">
    <property type="entry name" value="PRION-LIKE-(Q_N-RICH)-DOMAIN-BEARING PROTEIN"/>
    <property type="match status" value="1"/>
</dbReference>
<dbReference type="SUPFAM" id="SSF57501">
    <property type="entry name" value="Cystine-knot cytokines"/>
    <property type="match status" value="1"/>
</dbReference>
<sequence length="245" mass="25695">GAQIGAGGPQGGFPGAFPGSGGIGGGVGGGVGGFPWGGGGGGGGKVGGACAPYMYFRISYLERRKRAILASQTGKNHPVEMEVVSPLISPLIPKELRPAPVEVSFNHDAEHIFSEERSAFAELVRDKRQNAHASDEGTIGSRFTIACFDRGQSENGGADKMLSLCGGCWVWRRLPEGYFPPIVNELVCKKDDRCLSGWGRCVDKTRSLNVLRKVKGQWTAAALSTGTCCDCKVVAGSEIHSLVVG</sequence>
<comment type="caution">
    <text evidence="1">The sequence shown here is derived from an EMBL/GenBank/DDBJ whole genome shotgun (WGS) entry which is preliminary data.</text>
</comment>
<evidence type="ECO:0000313" key="1">
    <source>
        <dbReference type="EMBL" id="GMT05662.1"/>
    </source>
</evidence>
<feature type="non-terminal residue" evidence="1">
    <location>
        <position position="1"/>
    </location>
</feature>
<dbReference type="PANTHER" id="PTHR33995">
    <property type="entry name" value="PROTEIN CBG18546"/>
    <property type="match status" value="1"/>
</dbReference>
<accession>A0AAV5UFJ9</accession>
<dbReference type="Proteomes" id="UP001432027">
    <property type="component" value="Unassembled WGS sequence"/>
</dbReference>